<evidence type="ECO:0000313" key="2">
    <source>
        <dbReference type="EMBL" id="TNY19854.1"/>
    </source>
</evidence>
<feature type="compositionally biased region" description="Basic and acidic residues" evidence="1">
    <location>
        <begin position="101"/>
        <end position="120"/>
    </location>
</feature>
<evidence type="ECO:0000256" key="1">
    <source>
        <dbReference type="SAM" id="MobiDB-lite"/>
    </source>
</evidence>
<sequence length="239" mass="26508">MFPVLWKIVDEFDDLHPGFAEARRAREEQEKRKRQESDEHEPPRPLQRRATQQEIDAIDGLAKLQAGAPRSGTFSLAHHSRAANGRLELSPRQQFVYQQRSEQEKQGARIRNPPEDKRDNVFPPGLELRNGADLARLREDHGPHDAALVAERRLVAREEAAVELPPADDLAVGTEHVEAPSACDDRDGRDGQLDAGRDGEGVADDEGANRGRDALAMRGEAQATVSELVHEPGHEGEPD</sequence>
<dbReference type="Proteomes" id="UP000311382">
    <property type="component" value="Unassembled WGS sequence"/>
</dbReference>
<comment type="caution">
    <text evidence="2">The sequence shown here is derived from an EMBL/GenBank/DDBJ whole genome shotgun (WGS) entry which is preliminary data.</text>
</comment>
<protein>
    <submittedName>
        <fullName evidence="2">Uncharacterized protein</fullName>
    </submittedName>
</protein>
<accession>A0A5C5FV05</accession>
<reference evidence="2 3" key="1">
    <citation type="submission" date="2019-03" db="EMBL/GenBank/DDBJ databases">
        <title>Rhodosporidium diobovatum UCD-FST 08-225 genome sequencing, assembly, and annotation.</title>
        <authorList>
            <person name="Fakankun I.U."/>
            <person name="Fristensky B."/>
            <person name="Levin D.B."/>
        </authorList>
    </citation>
    <scope>NUCLEOTIDE SEQUENCE [LARGE SCALE GENOMIC DNA]</scope>
    <source>
        <strain evidence="2 3">UCD-FST 08-225</strain>
    </source>
</reference>
<feature type="compositionally biased region" description="Basic and acidic residues" evidence="1">
    <location>
        <begin position="17"/>
        <end position="43"/>
    </location>
</feature>
<feature type="region of interest" description="Disordered" evidence="1">
    <location>
        <begin position="96"/>
        <end position="127"/>
    </location>
</feature>
<feature type="region of interest" description="Disordered" evidence="1">
    <location>
        <begin position="17"/>
        <end position="50"/>
    </location>
</feature>
<proteinExistence type="predicted"/>
<dbReference type="AlphaFoldDB" id="A0A5C5FV05"/>
<feature type="compositionally biased region" description="Basic and acidic residues" evidence="1">
    <location>
        <begin position="175"/>
        <end position="200"/>
    </location>
</feature>
<feature type="region of interest" description="Disordered" evidence="1">
    <location>
        <begin position="164"/>
        <end position="239"/>
    </location>
</feature>
<gene>
    <name evidence="2" type="ORF">DMC30DRAFT_409092</name>
</gene>
<keyword evidence="3" id="KW-1185">Reference proteome</keyword>
<feature type="compositionally biased region" description="Basic and acidic residues" evidence="1">
    <location>
        <begin position="228"/>
        <end position="239"/>
    </location>
</feature>
<dbReference type="EMBL" id="SOZI01000082">
    <property type="protein sequence ID" value="TNY19854.1"/>
    <property type="molecule type" value="Genomic_DNA"/>
</dbReference>
<evidence type="ECO:0000313" key="3">
    <source>
        <dbReference type="Proteomes" id="UP000311382"/>
    </source>
</evidence>
<name>A0A5C5FV05_9BASI</name>
<organism evidence="2 3">
    <name type="scientific">Rhodotorula diobovata</name>
    <dbReference type="NCBI Taxonomy" id="5288"/>
    <lineage>
        <taxon>Eukaryota</taxon>
        <taxon>Fungi</taxon>
        <taxon>Dikarya</taxon>
        <taxon>Basidiomycota</taxon>
        <taxon>Pucciniomycotina</taxon>
        <taxon>Microbotryomycetes</taxon>
        <taxon>Sporidiobolales</taxon>
        <taxon>Sporidiobolaceae</taxon>
        <taxon>Rhodotorula</taxon>
    </lineage>
</organism>